<evidence type="ECO:0000256" key="9">
    <source>
        <dbReference type="PIRSR" id="PIRSR610300-50"/>
    </source>
</evidence>
<evidence type="ECO:0000313" key="12">
    <source>
        <dbReference type="EMBL" id="KAI1710864.1"/>
    </source>
</evidence>
<dbReference type="Gene3D" id="2.60.120.10">
    <property type="entry name" value="Jelly Rolls"/>
    <property type="match status" value="1"/>
</dbReference>
<accession>A0AAD4MZ52</accession>
<keyword evidence="6 11" id="KW-0223">Dioxygenase</keyword>
<comment type="pathway">
    <text evidence="1 11">Organosulfur biosynthesis; taurine biosynthesis; hypotaurine from L-cysteine: step 1/2.</text>
</comment>
<dbReference type="Proteomes" id="UP001201812">
    <property type="component" value="Unassembled WGS sequence"/>
</dbReference>
<dbReference type="GO" id="GO:0008198">
    <property type="term" value="F:ferrous iron binding"/>
    <property type="evidence" value="ECO:0007669"/>
    <property type="project" value="TreeGrafter"/>
</dbReference>
<evidence type="ECO:0000256" key="5">
    <source>
        <dbReference type="ARBA" id="ARBA00022784"/>
    </source>
</evidence>
<dbReference type="GO" id="GO:0042412">
    <property type="term" value="P:taurine biosynthetic process"/>
    <property type="evidence" value="ECO:0007669"/>
    <property type="project" value="UniProtKB-UniRule"/>
</dbReference>
<dbReference type="PANTHER" id="PTHR12918:SF1">
    <property type="entry name" value="CYSTEINE DIOXYGENASE TYPE 1"/>
    <property type="match status" value="1"/>
</dbReference>
<gene>
    <name evidence="12" type="ORF">DdX_10566</name>
</gene>
<proteinExistence type="inferred from homology"/>
<evidence type="ECO:0000313" key="13">
    <source>
        <dbReference type="Proteomes" id="UP001201812"/>
    </source>
</evidence>
<keyword evidence="13" id="KW-1185">Reference proteome</keyword>
<dbReference type="InterPro" id="IPR010300">
    <property type="entry name" value="CDO_1"/>
</dbReference>
<feature type="cross-link" description="3'-(S-cysteinyl)-tyrosine (Cys-Tyr)" evidence="9">
    <location>
        <begin position="162"/>
        <end position="229"/>
    </location>
</feature>
<keyword evidence="8 10" id="KW-0408">Iron</keyword>
<sequence length="268" mass="30942">MRLPRVELIRTISRADTPFTHNWRSHGRVYVSRFLSARQDRLVPVSPSTLASNSSMEKLITDVHELFERERPNDENDDECSDLSYQTGSPSIGFHKDFVYDLRVILEKYKSNQRDWQKYTLFHPLEYTRNLVDAGNGQFNLIILCWGPGQFSQIHNHTDSHCFVKVLQGQLLETRYACPKEGDEAGAPLVEIGIDIHPTNAITYINDQIGLHRMENNSHTDNAVTLHLYTPPLTHCHLFDLRTGKRDNSIASYHTEFGRRTNKMDAKF</sequence>
<evidence type="ECO:0000256" key="6">
    <source>
        <dbReference type="ARBA" id="ARBA00022964"/>
    </source>
</evidence>
<keyword evidence="5 9" id="KW-0883">Thioether bond</keyword>
<evidence type="ECO:0000256" key="11">
    <source>
        <dbReference type="RuleBase" id="RU366010"/>
    </source>
</evidence>
<evidence type="ECO:0000256" key="7">
    <source>
        <dbReference type="ARBA" id="ARBA00023002"/>
    </source>
</evidence>
<keyword evidence="7 11" id="KW-0560">Oxidoreductase</keyword>
<dbReference type="SUPFAM" id="SSF51182">
    <property type="entry name" value="RmlC-like cupins"/>
    <property type="match status" value="1"/>
</dbReference>
<reference evidence="12" key="1">
    <citation type="submission" date="2022-01" db="EMBL/GenBank/DDBJ databases">
        <title>Genome Sequence Resource for Two Populations of Ditylenchus destructor, the Migratory Endoparasitic Phytonematode.</title>
        <authorList>
            <person name="Zhang H."/>
            <person name="Lin R."/>
            <person name="Xie B."/>
        </authorList>
    </citation>
    <scope>NUCLEOTIDE SEQUENCE</scope>
    <source>
        <strain evidence="12">BazhouSP</strain>
    </source>
</reference>
<comment type="similarity">
    <text evidence="2 11">Belongs to the cysteine dioxygenase family.</text>
</comment>
<comment type="caution">
    <text evidence="12">The sequence shown here is derived from an EMBL/GenBank/DDBJ whole genome shotgun (WGS) entry which is preliminary data.</text>
</comment>
<organism evidence="12 13">
    <name type="scientific">Ditylenchus destructor</name>
    <dbReference type="NCBI Taxonomy" id="166010"/>
    <lineage>
        <taxon>Eukaryota</taxon>
        <taxon>Metazoa</taxon>
        <taxon>Ecdysozoa</taxon>
        <taxon>Nematoda</taxon>
        <taxon>Chromadorea</taxon>
        <taxon>Rhabditida</taxon>
        <taxon>Tylenchina</taxon>
        <taxon>Tylenchomorpha</taxon>
        <taxon>Sphaerularioidea</taxon>
        <taxon>Anguinidae</taxon>
        <taxon>Anguininae</taxon>
        <taxon>Ditylenchus</taxon>
    </lineage>
</organism>
<dbReference type="GO" id="GO:0017172">
    <property type="term" value="F:cysteine dioxygenase activity"/>
    <property type="evidence" value="ECO:0007669"/>
    <property type="project" value="UniProtKB-UniRule"/>
</dbReference>
<evidence type="ECO:0000256" key="8">
    <source>
        <dbReference type="ARBA" id="ARBA00023004"/>
    </source>
</evidence>
<evidence type="ECO:0000256" key="4">
    <source>
        <dbReference type="ARBA" id="ARBA00022723"/>
    </source>
</evidence>
<feature type="binding site" evidence="10">
    <location>
        <position position="212"/>
    </location>
    <ligand>
        <name>Fe cation</name>
        <dbReference type="ChEBI" id="CHEBI:24875"/>
        <note>catalytic</note>
    </ligand>
</feature>
<evidence type="ECO:0000256" key="2">
    <source>
        <dbReference type="ARBA" id="ARBA00006622"/>
    </source>
</evidence>
<dbReference type="EMBL" id="JAKKPZ010000024">
    <property type="protein sequence ID" value="KAI1710864.1"/>
    <property type="molecule type" value="Genomic_DNA"/>
</dbReference>
<protein>
    <recommendedName>
        <fullName evidence="3 11">Cysteine dioxygenase</fullName>
        <ecNumber evidence="3 11">1.13.11.20</ecNumber>
    </recommendedName>
</protein>
<keyword evidence="4 10" id="KW-0479">Metal-binding</keyword>
<dbReference type="CDD" id="cd10548">
    <property type="entry name" value="cupin_CDO"/>
    <property type="match status" value="1"/>
</dbReference>
<feature type="binding site" evidence="10">
    <location>
        <position position="157"/>
    </location>
    <ligand>
        <name>Fe cation</name>
        <dbReference type="ChEBI" id="CHEBI:24875"/>
        <note>catalytic</note>
    </ligand>
</feature>
<dbReference type="GO" id="GO:0019448">
    <property type="term" value="P:L-cysteine catabolic process"/>
    <property type="evidence" value="ECO:0007669"/>
    <property type="project" value="TreeGrafter"/>
</dbReference>
<evidence type="ECO:0000256" key="1">
    <source>
        <dbReference type="ARBA" id="ARBA00004759"/>
    </source>
</evidence>
<dbReference type="InterPro" id="IPR014710">
    <property type="entry name" value="RmlC-like_jellyroll"/>
</dbReference>
<comment type="cofactor">
    <cofactor evidence="11">
        <name>Fe cation</name>
        <dbReference type="ChEBI" id="CHEBI:24875"/>
    </cofactor>
    <text evidence="11">Binds 1 Fe cation per subunit.</text>
</comment>
<name>A0AAD4MZ52_9BILA</name>
<evidence type="ECO:0000256" key="10">
    <source>
        <dbReference type="PIRSR" id="PIRSR610300-51"/>
    </source>
</evidence>
<dbReference type="InterPro" id="IPR011051">
    <property type="entry name" value="RmlC_Cupin_sf"/>
</dbReference>
<feature type="binding site" evidence="10">
    <location>
        <position position="155"/>
    </location>
    <ligand>
        <name>Fe cation</name>
        <dbReference type="ChEBI" id="CHEBI:24875"/>
        <note>catalytic</note>
    </ligand>
</feature>
<dbReference type="AlphaFoldDB" id="A0AAD4MZ52"/>
<dbReference type="EC" id="1.13.11.20" evidence="3 11"/>
<evidence type="ECO:0000256" key="3">
    <source>
        <dbReference type="ARBA" id="ARBA00013133"/>
    </source>
</evidence>
<comment type="catalytic activity">
    <reaction evidence="11">
        <text>L-cysteine + O2 = 3-sulfino-L-alanine + H(+)</text>
        <dbReference type="Rhea" id="RHEA:20441"/>
        <dbReference type="ChEBI" id="CHEBI:15378"/>
        <dbReference type="ChEBI" id="CHEBI:15379"/>
        <dbReference type="ChEBI" id="CHEBI:35235"/>
        <dbReference type="ChEBI" id="CHEBI:61085"/>
        <dbReference type="EC" id="1.13.11.20"/>
    </reaction>
</comment>
<dbReference type="PANTHER" id="PTHR12918">
    <property type="entry name" value="CYSTEINE DIOXYGENASE"/>
    <property type="match status" value="1"/>
</dbReference>
<dbReference type="Pfam" id="PF05995">
    <property type="entry name" value="CDO_I"/>
    <property type="match status" value="1"/>
</dbReference>